<evidence type="ECO:0000313" key="4">
    <source>
        <dbReference type="EMBL" id="MBC8362002.1"/>
    </source>
</evidence>
<dbReference type="SMART" id="SM00448">
    <property type="entry name" value="REC"/>
    <property type="match status" value="1"/>
</dbReference>
<organism evidence="4 5">
    <name type="scientific">Candidatus Desulfatibia profunda</name>
    <dbReference type="NCBI Taxonomy" id="2841695"/>
    <lineage>
        <taxon>Bacteria</taxon>
        <taxon>Pseudomonadati</taxon>
        <taxon>Thermodesulfobacteriota</taxon>
        <taxon>Desulfobacteria</taxon>
        <taxon>Desulfobacterales</taxon>
        <taxon>Desulfobacterales incertae sedis</taxon>
        <taxon>Candidatus Desulfatibia</taxon>
    </lineage>
</organism>
<evidence type="ECO:0000256" key="2">
    <source>
        <dbReference type="PROSITE-ProRule" id="PRU00169"/>
    </source>
</evidence>
<dbReference type="Proteomes" id="UP000603434">
    <property type="component" value="Unassembled WGS sequence"/>
</dbReference>
<dbReference type="InterPro" id="IPR011006">
    <property type="entry name" value="CheY-like_superfamily"/>
</dbReference>
<dbReference type="InterPro" id="IPR050595">
    <property type="entry name" value="Bact_response_regulator"/>
</dbReference>
<keyword evidence="1 2" id="KW-0597">Phosphoprotein</keyword>
<dbReference type="EMBL" id="JACNJH010000164">
    <property type="protein sequence ID" value="MBC8362002.1"/>
    <property type="molecule type" value="Genomic_DNA"/>
</dbReference>
<dbReference type="CDD" id="cd17546">
    <property type="entry name" value="REC_hyHK_CKI1_RcsC-like"/>
    <property type="match status" value="1"/>
</dbReference>
<dbReference type="SUPFAM" id="SSF52172">
    <property type="entry name" value="CheY-like"/>
    <property type="match status" value="1"/>
</dbReference>
<dbReference type="PANTHER" id="PTHR44591">
    <property type="entry name" value="STRESS RESPONSE REGULATOR PROTEIN 1"/>
    <property type="match status" value="1"/>
</dbReference>
<dbReference type="InterPro" id="IPR001789">
    <property type="entry name" value="Sig_transdc_resp-reg_receiver"/>
</dbReference>
<dbReference type="InterPro" id="IPR011989">
    <property type="entry name" value="ARM-like"/>
</dbReference>
<dbReference type="PANTHER" id="PTHR44591:SF3">
    <property type="entry name" value="RESPONSE REGULATORY DOMAIN-CONTAINING PROTEIN"/>
    <property type="match status" value="1"/>
</dbReference>
<evidence type="ECO:0000259" key="3">
    <source>
        <dbReference type="PROSITE" id="PS50110"/>
    </source>
</evidence>
<dbReference type="Gene3D" id="3.40.50.2300">
    <property type="match status" value="1"/>
</dbReference>
<sequence length="549" mass="60506">MGHIKEQDLLDEIRFDIKVKDLLKARLVLASLEQVSRKVQKQALFEVSRAENDFAIPLLAGVIANSPNVHESFPHLKETMFSKILENPEVLLDLLSNGKDLRSRTFLAGVAGEIRLEKAVPILLDILTKEKDVNLIESAIISLGMIGDPAAVAAVSKYLYPGNRELIIASVRTLGELATPEAIRKLGDKLGEDPDLDHMILNIMAKAQIPQALETLNKTLGSQHAHLRTAGKQKLGEIGVMSVRVLIKNLLRDNPDLVIHSLNVLGDIGDSAAIPPIRKLLFNQPKDPNVRFASYEALGRLPLDKGVYTLTAGLQDPVDNVRAAAAKAIDRHYNAVLAGGIRNLTRSVDTEALKIMITIINSQCGAIFLDLLEEDFFKVTAVNYLATKAHPDIRLHFASILAQAGHNDLAKQITPGKTAEDQAKLKVFAVDDSKMILNIYRSVLHNLGCEAQLFEFPAKALERIRKEKPDVILADLNMPDITGIDFAKAVRQWYRKVELPIIMVTTQSEAQDHKIAYAAGINATLQKPFTEELIKKALAAFAGKQHLRN</sequence>
<evidence type="ECO:0000256" key="1">
    <source>
        <dbReference type="ARBA" id="ARBA00022553"/>
    </source>
</evidence>
<protein>
    <submittedName>
        <fullName evidence="4">HEAT repeat domain-containing protein</fullName>
    </submittedName>
</protein>
<proteinExistence type="predicted"/>
<feature type="domain" description="Response regulatory" evidence="3">
    <location>
        <begin position="426"/>
        <end position="542"/>
    </location>
</feature>
<dbReference type="AlphaFoldDB" id="A0A8J6TJ83"/>
<dbReference type="InterPro" id="IPR016024">
    <property type="entry name" value="ARM-type_fold"/>
</dbReference>
<gene>
    <name evidence="4" type="ORF">H8E23_11465</name>
</gene>
<dbReference type="SUPFAM" id="SSF48371">
    <property type="entry name" value="ARM repeat"/>
    <property type="match status" value="1"/>
</dbReference>
<name>A0A8J6TJ83_9BACT</name>
<dbReference type="Pfam" id="PF13646">
    <property type="entry name" value="HEAT_2"/>
    <property type="match status" value="1"/>
</dbReference>
<dbReference type="Pfam" id="PF00072">
    <property type="entry name" value="Response_reg"/>
    <property type="match status" value="1"/>
</dbReference>
<comment type="caution">
    <text evidence="4">The sequence shown here is derived from an EMBL/GenBank/DDBJ whole genome shotgun (WGS) entry which is preliminary data.</text>
</comment>
<dbReference type="GO" id="GO:0000160">
    <property type="term" value="P:phosphorelay signal transduction system"/>
    <property type="evidence" value="ECO:0007669"/>
    <property type="project" value="InterPro"/>
</dbReference>
<reference evidence="4 5" key="1">
    <citation type="submission" date="2020-08" db="EMBL/GenBank/DDBJ databases">
        <title>Bridging the membrane lipid divide: bacteria of the FCB group superphylum have the potential to synthesize archaeal ether lipids.</title>
        <authorList>
            <person name="Villanueva L."/>
            <person name="Von Meijenfeldt F.A.B."/>
            <person name="Westbye A.B."/>
            <person name="Yadav S."/>
            <person name="Hopmans E.C."/>
            <person name="Dutilh B.E."/>
            <person name="Sinninghe Damste J.S."/>
        </authorList>
    </citation>
    <scope>NUCLEOTIDE SEQUENCE [LARGE SCALE GENOMIC DNA]</scope>
    <source>
        <strain evidence="4">NIOZ-UU30</strain>
    </source>
</reference>
<accession>A0A8J6TJ83</accession>
<dbReference type="Gene3D" id="1.25.10.10">
    <property type="entry name" value="Leucine-rich Repeat Variant"/>
    <property type="match status" value="2"/>
</dbReference>
<feature type="modified residue" description="4-aspartylphosphate" evidence="2">
    <location>
        <position position="475"/>
    </location>
</feature>
<evidence type="ECO:0000313" key="5">
    <source>
        <dbReference type="Proteomes" id="UP000603434"/>
    </source>
</evidence>
<dbReference type="PROSITE" id="PS50110">
    <property type="entry name" value="RESPONSE_REGULATORY"/>
    <property type="match status" value="1"/>
</dbReference>